<evidence type="ECO:0000313" key="5">
    <source>
        <dbReference type="Proteomes" id="UP000660680"/>
    </source>
</evidence>
<keyword evidence="5" id="KW-1185">Reference proteome</keyword>
<sequence>MRRLLGITAAILASAATALIPASASAAPPPFLAVDCEQTVHAFRGQPVRLSRIAVSRLVTDATRAELGGLRAAAVNLAFPLGPAIPVGVVPNGSAEIPGAVIADAVAEAVAPLPEIAPAAAAVTDGVRTRVAEACGMTVHALDKTDAEPGEAPRPPAADDPATTPNAQPVGGADAAPAEVELYDPAQFARSAPRDYGGIPVAHAGVFAPSPDDRYGSVPGYSPEFGLLGREGVVDTAGEARALPVGGGQVALPVLLAVLLLSVVTGALVRTWVLRRG</sequence>
<name>A0A918G575_9PSEU</name>
<keyword evidence="2" id="KW-0472">Membrane</keyword>
<dbReference type="AlphaFoldDB" id="A0A918G575"/>
<keyword evidence="2" id="KW-0812">Transmembrane</keyword>
<evidence type="ECO:0000256" key="1">
    <source>
        <dbReference type="SAM" id="MobiDB-lite"/>
    </source>
</evidence>
<dbReference type="RefSeq" id="WP_189209061.1">
    <property type="nucleotide sequence ID" value="NZ_BMRB01000001.1"/>
</dbReference>
<gene>
    <name evidence="4" type="ORF">GCM10010171_10030</name>
</gene>
<reference evidence="4" key="1">
    <citation type="journal article" date="2014" name="Int. J. Syst. Evol. Microbiol.">
        <title>Complete genome sequence of Corynebacterium casei LMG S-19264T (=DSM 44701T), isolated from a smear-ripened cheese.</title>
        <authorList>
            <consortium name="US DOE Joint Genome Institute (JGI-PGF)"/>
            <person name="Walter F."/>
            <person name="Albersmeier A."/>
            <person name="Kalinowski J."/>
            <person name="Ruckert C."/>
        </authorList>
    </citation>
    <scope>NUCLEOTIDE SEQUENCE</scope>
    <source>
        <strain evidence="4">JCM 3276</strain>
    </source>
</reference>
<evidence type="ECO:0000256" key="2">
    <source>
        <dbReference type="SAM" id="Phobius"/>
    </source>
</evidence>
<proteinExistence type="predicted"/>
<evidence type="ECO:0000256" key="3">
    <source>
        <dbReference type="SAM" id="SignalP"/>
    </source>
</evidence>
<feature type="region of interest" description="Disordered" evidence="1">
    <location>
        <begin position="140"/>
        <end position="173"/>
    </location>
</feature>
<protein>
    <submittedName>
        <fullName evidence="4">Uncharacterized protein</fullName>
    </submittedName>
</protein>
<reference evidence="4" key="2">
    <citation type="submission" date="2020-09" db="EMBL/GenBank/DDBJ databases">
        <authorList>
            <person name="Sun Q."/>
            <person name="Ohkuma M."/>
        </authorList>
    </citation>
    <scope>NUCLEOTIDE SEQUENCE</scope>
    <source>
        <strain evidence="4">JCM 3276</strain>
    </source>
</reference>
<feature type="signal peptide" evidence="3">
    <location>
        <begin position="1"/>
        <end position="26"/>
    </location>
</feature>
<feature type="transmembrane region" description="Helical" evidence="2">
    <location>
        <begin position="250"/>
        <end position="273"/>
    </location>
</feature>
<dbReference type="EMBL" id="BMRB01000001">
    <property type="protein sequence ID" value="GGS19439.1"/>
    <property type="molecule type" value="Genomic_DNA"/>
</dbReference>
<evidence type="ECO:0000313" key="4">
    <source>
        <dbReference type="EMBL" id="GGS19439.1"/>
    </source>
</evidence>
<feature type="chain" id="PRO_5036926747" evidence="3">
    <location>
        <begin position="27"/>
        <end position="277"/>
    </location>
</feature>
<keyword evidence="2" id="KW-1133">Transmembrane helix</keyword>
<organism evidence="4 5">
    <name type="scientific">Actinokineospora fastidiosa</name>
    <dbReference type="NCBI Taxonomy" id="1816"/>
    <lineage>
        <taxon>Bacteria</taxon>
        <taxon>Bacillati</taxon>
        <taxon>Actinomycetota</taxon>
        <taxon>Actinomycetes</taxon>
        <taxon>Pseudonocardiales</taxon>
        <taxon>Pseudonocardiaceae</taxon>
        <taxon>Actinokineospora</taxon>
    </lineage>
</organism>
<keyword evidence="3" id="KW-0732">Signal</keyword>
<comment type="caution">
    <text evidence="4">The sequence shown here is derived from an EMBL/GenBank/DDBJ whole genome shotgun (WGS) entry which is preliminary data.</text>
</comment>
<dbReference type="Proteomes" id="UP000660680">
    <property type="component" value="Unassembled WGS sequence"/>
</dbReference>
<accession>A0A918G575</accession>